<feature type="coiled-coil region" evidence="1">
    <location>
        <begin position="215"/>
        <end position="242"/>
    </location>
</feature>
<keyword evidence="2" id="KW-0812">Transmembrane</keyword>
<evidence type="ECO:0000313" key="4">
    <source>
        <dbReference type="Proteomes" id="UP001190700"/>
    </source>
</evidence>
<keyword evidence="4" id="KW-1185">Reference proteome</keyword>
<keyword evidence="2" id="KW-1133">Transmembrane helix</keyword>
<dbReference type="Proteomes" id="UP001190700">
    <property type="component" value="Unassembled WGS sequence"/>
</dbReference>
<reference evidence="3 4" key="1">
    <citation type="journal article" date="2015" name="Genome Biol. Evol.">
        <title>Comparative Genomics of a Bacterivorous Green Alga Reveals Evolutionary Causalities and Consequences of Phago-Mixotrophic Mode of Nutrition.</title>
        <authorList>
            <person name="Burns J.A."/>
            <person name="Paasch A."/>
            <person name="Narechania A."/>
            <person name="Kim E."/>
        </authorList>
    </citation>
    <scope>NUCLEOTIDE SEQUENCE [LARGE SCALE GENOMIC DNA]</scope>
    <source>
        <strain evidence="3 4">PLY_AMNH</strain>
    </source>
</reference>
<gene>
    <name evidence="3" type="ORF">CYMTET_45072</name>
</gene>
<comment type="caution">
    <text evidence="3">The sequence shown here is derived from an EMBL/GenBank/DDBJ whole genome shotgun (WGS) entry which is preliminary data.</text>
</comment>
<keyword evidence="2" id="KW-0472">Membrane</keyword>
<sequence length="353" mass="40261">MCIFSKVECPKTHVQWPYKKFYYAPCCVRNGLAGDAKCPAWLFDRAGNLMRCKRTAGQQTPWCSESHFDQCKECLDPEPCQPIFQSFYNANDVRIYKVRVDRLAVLVQAGMLKQRSFELEQELMRDTQNDLTAVTKSAHAMMASAEHSMAKYQELHAEQFDVLAKYSSPLATNFDVVYVPQFKPDGSPNPEAASASVLQLTHKVSELSVTEFDGQVELQRRIRDLENVNKSLSEKLTKLEHDFRLKSQAFDEAKAHAAHLKGLLARRDVEKADMTDLIVSYDPTYGIFQLALSMSDYFECRKSFNATHVFCILSYQLLHIATKYAQEIQSLFAAQFAAWVVAVFYWIVTLILG</sequence>
<feature type="transmembrane region" description="Helical" evidence="2">
    <location>
        <begin position="332"/>
        <end position="352"/>
    </location>
</feature>
<evidence type="ECO:0000256" key="2">
    <source>
        <dbReference type="SAM" id="Phobius"/>
    </source>
</evidence>
<dbReference type="EMBL" id="LGRX02030741">
    <property type="protein sequence ID" value="KAK3245355.1"/>
    <property type="molecule type" value="Genomic_DNA"/>
</dbReference>
<dbReference type="AlphaFoldDB" id="A0AAE0C0R9"/>
<evidence type="ECO:0000256" key="1">
    <source>
        <dbReference type="SAM" id="Coils"/>
    </source>
</evidence>
<proteinExistence type="predicted"/>
<evidence type="ECO:0000313" key="3">
    <source>
        <dbReference type="EMBL" id="KAK3245355.1"/>
    </source>
</evidence>
<protein>
    <submittedName>
        <fullName evidence="3">Uncharacterized protein</fullName>
    </submittedName>
</protein>
<organism evidence="3 4">
    <name type="scientific">Cymbomonas tetramitiformis</name>
    <dbReference type="NCBI Taxonomy" id="36881"/>
    <lineage>
        <taxon>Eukaryota</taxon>
        <taxon>Viridiplantae</taxon>
        <taxon>Chlorophyta</taxon>
        <taxon>Pyramimonadophyceae</taxon>
        <taxon>Pyramimonadales</taxon>
        <taxon>Pyramimonadaceae</taxon>
        <taxon>Cymbomonas</taxon>
    </lineage>
</organism>
<name>A0AAE0C0R9_9CHLO</name>
<accession>A0AAE0C0R9</accession>
<keyword evidence="1" id="KW-0175">Coiled coil</keyword>